<keyword evidence="3" id="KW-1185">Reference proteome</keyword>
<evidence type="ECO:0000313" key="3">
    <source>
        <dbReference type="Proteomes" id="UP001152320"/>
    </source>
</evidence>
<comment type="caution">
    <text evidence="2">The sequence shown here is derived from an EMBL/GenBank/DDBJ whole genome shotgun (WGS) entry which is preliminary data.</text>
</comment>
<sequence>MEFIKVTSYRKRMDYFTLLMTALVLQINTELSEALQGNCRLFGCNTVVKFDLHTQTCCGGTVYVKDLDDNGNEKTKCCYGKNSTMYNVETQECCEGKVISKDSSSTGCCQGKLFNKEIDTCCEGKIKNKIHHPCCGDDPVVPVWGVQCCGGKMYDSSKQTCCNGHLWEGIGECCGDAVMNPGEDKCCRHHGEAHKHIGSFETRCCGLNTYRPREQLCCDAVVNDKIDGVTECCGNTTFNITTEVCCQGHVLPREPGKKSCCGGRLYDEDDEVCCRGKVHPGGAAYNSADQLCCQAPGSSFQIVKKGPTHDRCCGLESYDSNSHGCCNSTYLQVYDLENEICNEGGVHPRYGVIETAKPCLQNKLDKDKVCKIGGNNEIPYNSNTSVCTPKGVVALSEGLDICGNKTFRRDLFICCRGKIFTRDVENGTQECCPNPIDQETFIPTKQTCYNGRIVNIPEKHAGSCKGKVYDNRTYECDVTGRVRSIARIEEEPHVCWFNETHFSYFNNNTHTCCDGYVIEATWTCCAEERQKGTPAQLAVGTIFMIQRTVILFAVSPAFTKMRLVFLVVEE</sequence>
<evidence type="ECO:0000313" key="2">
    <source>
        <dbReference type="EMBL" id="KAJ8044367.1"/>
    </source>
</evidence>
<evidence type="ECO:0000259" key="1">
    <source>
        <dbReference type="Pfam" id="PF24748"/>
    </source>
</evidence>
<feature type="domain" description="Galaxin-like repeats" evidence="1">
    <location>
        <begin position="147"/>
        <end position="276"/>
    </location>
</feature>
<organism evidence="2 3">
    <name type="scientific">Holothuria leucospilota</name>
    <name type="common">Black long sea cucumber</name>
    <name type="synonym">Mertensiothuria leucospilota</name>
    <dbReference type="NCBI Taxonomy" id="206669"/>
    <lineage>
        <taxon>Eukaryota</taxon>
        <taxon>Metazoa</taxon>
        <taxon>Echinodermata</taxon>
        <taxon>Eleutherozoa</taxon>
        <taxon>Echinozoa</taxon>
        <taxon>Holothuroidea</taxon>
        <taxon>Aspidochirotacea</taxon>
        <taxon>Aspidochirotida</taxon>
        <taxon>Holothuriidae</taxon>
        <taxon>Holothuria</taxon>
    </lineage>
</organism>
<feature type="domain" description="Galaxin-like repeats" evidence="1">
    <location>
        <begin position="357"/>
        <end position="476"/>
    </location>
</feature>
<dbReference type="Proteomes" id="UP001152320">
    <property type="component" value="Chromosome 3"/>
</dbReference>
<gene>
    <name evidence="2" type="ORF">HOLleu_07098</name>
</gene>
<reference evidence="2" key="1">
    <citation type="submission" date="2021-10" db="EMBL/GenBank/DDBJ databases">
        <title>Tropical sea cucumber genome reveals ecological adaptation and Cuvierian tubules defense mechanism.</title>
        <authorList>
            <person name="Chen T."/>
        </authorList>
    </citation>
    <scope>NUCLEOTIDE SEQUENCE</scope>
    <source>
        <strain evidence="2">Nanhai2018</strain>
        <tissue evidence="2">Muscle</tissue>
    </source>
</reference>
<accession>A0A9Q1HCJ9</accession>
<dbReference type="AlphaFoldDB" id="A0A9Q1HCJ9"/>
<proteinExistence type="predicted"/>
<dbReference type="PANTHER" id="PTHR34490">
    <property type="entry name" value="PROTEIN CBG12054-RELATED"/>
    <property type="match status" value="1"/>
</dbReference>
<dbReference type="EMBL" id="JAIZAY010000003">
    <property type="protein sequence ID" value="KAJ8044367.1"/>
    <property type="molecule type" value="Genomic_DNA"/>
</dbReference>
<protein>
    <submittedName>
        <fullName evidence="2">Galaxin</fullName>
    </submittedName>
</protein>
<dbReference type="InterPro" id="IPR056601">
    <property type="entry name" value="Galaxin_dom"/>
</dbReference>
<dbReference type="InterPro" id="IPR055284">
    <property type="entry name" value="Galaxin-like"/>
</dbReference>
<name>A0A9Q1HCJ9_HOLLE</name>
<feature type="domain" description="Galaxin-like repeats" evidence="1">
    <location>
        <begin position="44"/>
        <end position="138"/>
    </location>
</feature>
<dbReference type="OrthoDB" id="6053490at2759"/>
<dbReference type="Pfam" id="PF24748">
    <property type="entry name" value="Galaxin_repeat"/>
    <property type="match status" value="3"/>
</dbReference>